<protein>
    <submittedName>
        <fullName evidence="1">Uncharacterized protein</fullName>
    </submittedName>
</protein>
<evidence type="ECO:0000313" key="2">
    <source>
        <dbReference type="Proteomes" id="UP000538666"/>
    </source>
</evidence>
<keyword evidence="2" id="KW-1185">Reference proteome</keyword>
<dbReference type="EMBL" id="JACHEK010000006">
    <property type="protein sequence ID" value="MBB6145371.1"/>
    <property type="molecule type" value="Genomic_DNA"/>
</dbReference>
<proteinExistence type="predicted"/>
<dbReference type="AlphaFoldDB" id="A0A841K2I4"/>
<name>A0A841K2I4_9BACT</name>
<accession>A0A841K2I4</accession>
<reference evidence="1 2" key="1">
    <citation type="submission" date="2020-08" db="EMBL/GenBank/DDBJ databases">
        <title>Genomic Encyclopedia of Type Strains, Phase IV (KMG-IV): sequencing the most valuable type-strain genomes for metagenomic binning, comparative biology and taxonomic classification.</title>
        <authorList>
            <person name="Goeker M."/>
        </authorList>
    </citation>
    <scope>NUCLEOTIDE SEQUENCE [LARGE SCALE GENOMIC DNA]</scope>
    <source>
        <strain evidence="1 2">DSM 103733</strain>
    </source>
</reference>
<sequence>MIHKAKDLSPDQRAVVENLLGRSVSEDEAISIRTIAPSFAPEWLQKSWKSAKYLGLDRLSADEIDAEIDAARKLRSADGQPPDAIIREQ</sequence>
<dbReference type="OrthoDB" id="963251at2"/>
<dbReference type="RefSeq" id="WP_156186148.1">
    <property type="nucleotide sequence ID" value="NZ_JACHEK010000006.1"/>
</dbReference>
<comment type="caution">
    <text evidence="1">The sequence shown here is derived from an EMBL/GenBank/DDBJ whole genome shotgun (WGS) entry which is preliminary data.</text>
</comment>
<gene>
    <name evidence="1" type="ORF">HNQ77_003329</name>
</gene>
<organism evidence="1 2">
    <name type="scientific">Silvibacterium bohemicum</name>
    <dbReference type="NCBI Taxonomy" id="1577686"/>
    <lineage>
        <taxon>Bacteria</taxon>
        <taxon>Pseudomonadati</taxon>
        <taxon>Acidobacteriota</taxon>
        <taxon>Terriglobia</taxon>
        <taxon>Terriglobales</taxon>
        <taxon>Acidobacteriaceae</taxon>
        <taxon>Silvibacterium</taxon>
    </lineage>
</organism>
<dbReference type="Proteomes" id="UP000538666">
    <property type="component" value="Unassembled WGS sequence"/>
</dbReference>
<evidence type="ECO:0000313" key="1">
    <source>
        <dbReference type="EMBL" id="MBB6145371.1"/>
    </source>
</evidence>